<keyword evidence="3" id="KW-0695">RNA-directed DNA polymerase</keyword>
<dbReference type="EMBL" id="BQNB010013165">
    <property type="protein sequence ID" value="GJT12642.1"/>
    <property type="molecule type" value="Genomic_DNA"/>
</dbReference>
<reference evidence="3" key="1">
    <citation type="journal article" date="2022" name="Int. J. Mol. Sci.">
        <title>Draft Genome of Tanacetum Coccineum: Genomic Comparison of Closely Related Tanacetum-Family Plants.</title>
        <authorList>
            <person name="Yamashiro T."/>
            <person name="Shiraishi A."/>
            <person name="Nakayama K."/>
            <person name="Satake H."/>
        </authorList>
    </citation>
    <scope>NUCLEOTIDE SEQUENCE</scope>
</reference>
<reference evidence="3" key="2">
    <citation type="submission" date="2022-01" db="EMBL/GenBank/DDBJ databases">
        <authorList>
            <person name="Yamashiro T."/>
            <person name="Shiraishi A."/>
            <person name="Satake H."/>
            <person name="Nakayama K."/>
        </authorList>
    </citation>
    <scope>NUCLEOTIDE SEQUENCE</scope>
</reference>
<dbReference type="GO" id="GO:0003964">
    <property type="term" value="F:RNA-directed DNA polymerase activity"/>
    <property type="evidence" value="ECO:0007669"/>
    <property type="project" value="UniProtKB-KW"/>
</dbReference>
<keyword evidence="4" id="KW-1185">Reference proteome</keyword>
<evidence type="ECO:0000313" key="3">
    <source>
        <dbReference type="EMBL" id="GJT12642.1"/>
    </source>
</evidence>
<dbReference type="Proteomes" id="UP001151760">
    <property type="component" value="Unassembled WGS sequence"/>
</dbReference>
<evidence type="ECO:0000313" key="4">
    <source>
        <dbReference type="Proteomes" id="UP001151760"/>
    </source>
</evidence>
<proteinExistence type="predicted"/>
<dbReference type="PANTHER" id="PTHR31286">
    <property type="entry name" value="GLYCINE-RICH CELL WALL STRUCTURAL PROTEIN 1.8-LIKE"/>
    <property type="match status" value="1"/>
</dbReference>
<comment type="caution">
    <text evidence="3">The sequence shown here is derived from an EMBL/GenBank/DDBJ whole genome shotgun (WGS) entry which is preliminary data.</text>
</comment>
<feature type="region of interest" description="Disordered" evidence="2">
    <location>
        <begin position="339"/>
        <end position="358"/>
    </location>
</feature>
<keyword evidence="1" id="KW-0175">Coiled coil</keyword>
<feature type="coiled-coil region" evidence="1">
    <location>
        <begin position="121"/>
        <end position="148"/>
    </location>
</feature>
<sequence length="457" mass="50646">MGGSSFSRCLIEINADNVLKESLTMGVPLIDGSGFTIETVNIEYEWKPSRCDLCKIFGHVYDHCTNKVSIPPIVDTPIVEKTNDGFQTVSKRRRRVNLICFVEESALKAVVPPTKEGNITMSNSYAALDESEEEIENMYDESANLLNTTKTGESSSTFIVVAVWFIWNNPLIMKKWNPDVNLFKEDVGNVLVWVKLHGVPVTSISKDGLSAIATKLDTLLMLDSYTSDMCIQSWGRSSYARALIEVRADVKMKDNIVVAMPKIFGEGFYTCTVRVEYEWKPPRCACCKGFSHVQDECPKNIDPDVAKNMKKPSQVPRVVLVCPKVGFKPVKQVYRQVSKKKNVNTSGNKKKDAKPTIEVSNSNPFDVLNLVENDGDLGTNGGISNLASKKAKSSGSSFWNVTLVDDEGKHLANVDSSGDHDSEDEVASVDNEITNFLASKKVGYGTNSLLKQWKENL</sequence>
<protein>
    <submittedName>
        <fullName evidence="3">Reverse transcriptase domain-containing protein</fullName>
    </submittedName>
</protein>
<evidence type="ECO:0000256" key="2">
    <source>
        <dbReference type="SAM" id="MobiDB-lite"/>
    </source>
</evidence>
<keyword evidence="3" id="KW-0808">Transferase</keyword>
<dbReference type="PANTHER" id="PTHR31286:SF99">
    <property type="entry name" value="DUF4283 DOMAIN-CONTAINING PROTEIN"/>
    <property type="match status" value="1"/>
</dbReference>
<dbReference type="InterPro" id="IPR040256">
    <property type="entry name" value="At4g02000-like"/>
</dbReference>
<gene>
    <name evidence="3" type="ORF">Tco_0859684</name>
</gene>
<name>A0ABQ5BFZ4_9ASTR</name>
<accession>A0ABQ5BFZ4</accession>
<organism evidence="3 4">
    <name type="scientific">Tanacetum coccineum</name>
    <dbReference type="NCBI Taxonomy" id="301880"/>
    <lineage>
        <taxon>Eukaryota</taxon>
        <taxon>Viridiplantae</taxon>
        <taxon>Streptophyta</taxon>
        <taxon>Embryophyta</taxon>
        <taxon>Tracheophyta</taxon>
        <taxon>Spermatophyta</taxon>
        <taxon>Magnoliopsida</taxon>
        <taxon>eudicotyledons</taxon>
        <taxon>Gunneridae</taxon>
        <taxon>Pentapetalae</taxon>
        <taxon>asterids</taxon>
        <taxon>campanulids</taxon>
        <taxon>Asterales</taxon>
        <taxon>Asteraceae</taxon>
        <taxon>Asteroideae</taxon>
        <taxon>Anthemideae</taxon>
        <taxon>Anthemidinae</taxon>
        <taxon>Tanacetum</taxon>
    </lineage>
</organism>
<keyword evidence="3" id="KW-0548">Nucleotidyltransferase</keyword>
<evidence type="ECO:0000256" key="1">
    <source>
        <dbReference type="SAM" id="Coils"/>
    </source>
</evidence>